<sequence length="151" mass="18105">MTQENDETIKTNLENINDFYRDIANDKIRYERYKQRYQQIKSGEYVVTEDEYNTALSIIKEAYPECQTDELAAKQLQKTLRIHFSDISLGLRGIHRRNYFVQIITEINNITRIGKYSCFSEIYGYKHRSYFYEYYKGLGLTETVCFNKLLK</sequence>
<accession>A0A6C0E6C0</accession>
<name>A0A6C0E6C0_9ZZZZ</name>
<reference evidence="1" key="1">
    <citation type="journal article" date="2020" name="Nature">
        <title>Giant virus diversity and host interactions through global metagenomics.</title>
        <authorList>
            <person name="Schulz F."/>
            <person name="Roux S."/>
            <person name="Paez-Espino D."/>
            <person name="Jungbluth S."/>
            <person name="Walsh D.A."/>
            <person name="Denef V.J."/>
            <person name="McMahon K.D."/>
            <person name="Konstantinidis K.T."/>
            <person name="Eloe-Fadrosh E.A."/>
            <person name="Kyrpides N.C."/>
            <person name="Woyke T."/>
        </authorList>
    </citation>
    <scope>NUCLEOTIDE SEQUENCE</scope>
    <source>
        <strain evidence="1">GVMAG-M-3300023179-114</strain>
    </source>
</reference>
<dbReference type="EMBL" id="MN739722">
    <property type="protein sequence ID" value="QHT22965.1"/>
    <property type="molecule type" value="Genomic_DNA"/>
</dbReference>
<dbReference type="AlphaFoldDB" id="A0A6C0E6C0"/>
<organism evidence="1">
    <name type="scientific">viral metagenome</name>
    <dbReference type="NCBI Taxonomy" id="1070528"/>
    <lineage>
        <taxon>unclassified sequences</taxon>
        <taxon>metagenomes</taxon>
        <taxon>organismal metagenomes</taxon>
    </lineage>
</organism>
<proteinExistence type="predicted"/>
<protein>
    <submittedName>
        <fullName evidence="1">Uncharacterized protein</fullName>
    </submittedName>
</protein>
<evidence type="ECO:0000313" key="1">
    <source>
        <dbReference type="EMBL" id="QHT22965.1"/>
    </source>
</evidence>